<evidence type="ECO:0000256" key="4">
    <source>
        <dbReference type="ARBA" id="ARBA00022840"/>
    </source>
</evidence>
<dbReference type="InterPro" id="IPR050079">
    <property type="entry name" value="DEAD_box_RNA_helicase"/>
</dbReference>
<evidence type="ECO:0008006" key="11">
    <source>
        <dbReference type="Google" id="ProtNLM"/>
    </source>
</evidence>
<dbReference type="CDD" id="cd00268">
    <property type="entry name" value="DEADc"/>
    <property type="match status" value="1"/>
</dbReference>
<dbReference type="Proteomes" id="UP000240880">
    <property type="component" value="Unassembled WGS sequence"/>
</dbReference>
<comment type="caution">
    <text evidence="9">The sequence shown here is derived from an EMBL/GenBank/DDBJ whole genome shotgun (WGS) entry which is preliminary data.</text>
</comment>
<feature type="domain" description="Helicase C-terminal" evidence="7">
    <location>
        <begin position="225"/>
        <end position="366"/>
    </location>
</feature>
<name>A0A2R6A6V1_9ARCH</name>
<dbReference type="GO" id="GO:0016787">
    <property type="term" value="F:hydrolase activity"/>
    <property type="evidence" value="ECO:0007669"/>
    <property type="project" value="UniProtKB-KW"/>
</dbReference>
<dbReference type="GO" id="GO:0140097">
    <property type="term" value="F:catalytic activity, acting on DNA"/>
    <property type="evidence" value="ECO:0007669"/>
    <property type="project" value="UniProtKB-ARBA"/>
</dbReference>
<accession>A0A2R6A6V1</accession>
<dbReference type="GO" id="GO:0005829">
    <property type="term" value="C:cytosol"/>
    <property type="evidence" value="ECO:0007669"/>
    <property type="project" value="TreeGrafter"/>
</dbReference>
<dbReference type="PANTHER" id="PTHR47959">
    <property type="entry name" value="ATP-DEPENDENT RNA HELICASE RHLE-RELATED"/>
    <property type="match status" value="1"/>
</dbReference>
<keyword evidence="3" id="KW-0347">Helicase</keyword>
<dbReference type="SUPFAM" id="SSF52540">
    <property type="entry name" value="P-loop containing nucleoside triphosphate hydrolases"/>
    <property type="match status" value="1"/>
</dbReference>
<keyword evidence="2" id="KW-0378">Hydrolase</keyword>
<dbReference type="InterPro" id="IPR001650">
    <property type="entry name" value="Helicase_C-like"/>
</dbReference>
<dbReference type="InterPro" id="IPR027417">
    <property type="entry name" value="P-loop_NTPase"/>
</dbReference>
<reference evidence="9 10" key="1">
    <citation type="submission" date="2017-04" db="EMBL/GenBank/DDBJ databases">
        <title>Novel microbial lineages endemic to geothermal iron-oxide mats fill important gaps in the evolutionary history of Archaea.</title>
        <authorList>
            <person name="Jay Z.J."/>
            <person name="Beam J.P."/>
            <person name="Dlakic M."/>
            <person name="Rusch D.B."/>
            <person name="Kozubal M.A."/>
            <person name="Inskeep W.P."/>
        </authorList>
    </citation>
    <scope>NUCLEOTIDE SEQUENCE [LARGE SCALE GENOMIC DNA]</scope>
    <source>
        <strain evidence="9">OSP_D</strain>
    </source>
</reference>
<dbReference type="PANTHER" id="PTHR47959:SF1">
    <property type="entry name" value="ATP-DEPENDENT RNA HELICASE DBPA"/>
    <property type="match status" value="1"/>
</dbReference>
<evidence type="ECO:0000313" key="9">
    <source>
        <dbReference type="EMBL" id="PSN82202.1"/>
    </source>
</evidence>
<evidence type="ECO:0000256" key="5">
    <source>
        <dbReference type="PROSITE-ProRule" id="PRU00552"/>
    </source>
</evidence>
<dbReference type="InterPro" id="IPR014001">
    <property type="entry name" value="Helicase_ATP-bd"/>
</dbReference>
<dbReference type="GO" id="GO:0003676">
    <property type="term" value="F:nucleic acid binding"/>
    <property type="evidence" value="ECO:0007669"/>
    <property type="project" value="InterPro"/>
</dbReference>
<dbReference type="PROSITE" id="PS51194">
    <property type="entry name" value="HELICASE_CTER"/>
    <property type="match status" value="1"/>
</dbReference>
<evidence type="ECO:0000256" key="2">
    <source>
        <dbReference type="ARBA" id="ARBA00022801"/>
    </source>
</evidence>
<organism evidence="9 10">
    <name type="scientific">Candidatus Marsarchaeota G1 archaeon OSP_D</name>
    <dbReference type="NCBI Taxonomy" id="1978155"/>
    <lineage>
        <taxon>Archaea</taxon>
        <taxon>Candidatus Marsarchaeota</taxon>
        <taxon>Candidatus Marsarchaeota group 1</taxon>
    </lineage>
</organism>
<dbReference type="EMBL" id="NEXC01000092">
    <property type="protein sequence ID" value="PSN82202.1"/>
    <property type="molecule type" value="Genomic_DNA"/>
</dbReference>
<dbReference type="GO" id="GO:0003724">
    <property type="term" value="F:RNA helicase activity"/>
    <property type="evidence" value="ECO:0007669"/>
    <property type="project" value="InterPro"/>
</dbReference>
<feature type="short sequence motif" description="Q motif" evidence="5">
    <location>
        <begin position="8"/>
        <end position="36"/>
    </location>
</feature>
<dbReference type="Pfam" id="PF00271">
    <property type="entry name" value="Helicase_C"/>
    <property type="match status" value="1"/>
</dbReference>
<dbReference type="SMART" id="SM00490">
    <property type="entry name" value="HELICc"/>
    <property type="match status" value="1"/>
</dbReference>
<evidence type="ECO:0000313" key="10">
    <source>
        <dbReference type="Proteomes" id="UP000240880"/>
    </source>
</evidence>
<keyword evidence="1" id="KW-0547">Nucleotide-binding</keyword>
<evidence type="ECO:0000259" key="8">
    <source>
        <dbReference type="PROSITE" id="PS51195"/>
    </source>
</evidence>
<dbReference type="Pfam" id="PF00270">
    <property type="entry name" value="DEAD"/>
    <property type="match status" value="1"/>
</dbReference>
<gene>
    <name evidence="9" type="ORF">B9Q01_08720</name>
</gene>
<proteinExistence type="predicted"/>
<keyword evidence="4" id="KW-0067">ATP-binding</keyword>
<dbReference type="CDD" id="cd18787">
    <property type="entry name" value="SF2_C_DEAD"/>
    <property type="match status" value="1"/>
</dbReference>
<dbReference type="GO" id="GO:0005524">
    <property type="term" value="F:ATP binding"/>
    <property type="evidence" value="ECO:0007669"/>
    <property type="project" value="UniProtKB-KW"/>
</dbReference>
<evidence type="ECO:0000259" key="7">
    <source>
        <dbReference type="PROSITE" id="PS51194"/>
    </source>
</evidence>
<dbReference type="PROSITE" id="PS51195">
    <property type="entry name" value="Q_MOTIF"/>
    <property type="match status" value="1"/>
</dbReference>
<dbReference type="InterPro" id="IPR011545">
    <property type="entry name" value="DEAD/DEAH_box_helicase_dom"/>
</dbReference>
<dbReference type="InterPro" id="IPR044742">
    <property type="entry name" value="DEAD/DEAH_RhlB"/>
</dbReference>
<dbReference type="InterPro" id="IPR014014">
    <property type="entry name" value="RNA_helicase_DEAD_Q_motif"/>
</dbReference>
<dbReference type="Gene3D" id="3.40.50.300">
    <property type="entry name" value="P-loop containing nucleotide triphosphate hydrolases"/>
    <property type="match status" value="2"/>
</dbReference>
<dbReference type="SMART" id="SM00487">
    <property type="entry name" value="DEXDc"/>
    <property type="match status" value="1"/>
</dbReference>
<evidence type="ECO:0000256" key="3">
    <source>
        <dbReference type="ARBA" id="ARBA00022806"/>
    </source>
</evidence>
<feature type="domain" description="Helicase ATP-binding" evidence="6">
    <location>
        <begin position="39"/>
        <end position="202"/>
    </location>
</feature>
<dbReference type="PROSITE" id="PS51192">
    <property type="entry name" value="HELICASE_ATP_BIND_1"/>
    <property type="match status" value="1"/>
</dbReference>
<feature type="domain" description="DEAD-box RNA helicase Q" evidence="8">
    <location>
        <begin position="8"/>
        <end position="36"/>
    </location>
</feature>
<protein>
    <recommendedName>
        <fullName evidence="11">ATP-dependent RNA helicase</fullName>
    </recommendedName>
</protein>
<dbReference type="AlphaFoldDB" id="A0A2R6A6V1"/>
<evidence type="ECO:0000259" key="6">
    <source>
        <dbReference type="PROSITE" id="PS51192"/>
    </source>
</evidence>
<sequence>MLCLLSLQQFEDFGLDKSVLRGIFRAGYVRPTQVQSRVIPLLLKGKSVLVQSKTGTGKTAAFAIPILEWISENSFPHLVLAPTRELAEQVSQEFERLGQVKVATIIGGVPITPQFSTLKNHIVVGTPGRTLDHVRRGKLKLESFKTVIIDEVDRLLDMGFVEDVEKVIKGAKNASVLGFFSATVTKEVEALVKSYVKSFETIKLEKDEYNVDTIAHYSLNVQHNTKDKLLVNLLKSKNGKALVFTSTKRGCERLGRKLGSEGFRVGWINGDLPQTKREWVLSLFKREKINVLVATDVASRGLDIDSIKLVVNYDVPREPLTYVHRSGRTGRMGKSGMVVSLVLPHERHSISKIENILKRKIQQIKP</sequence>
<evidence type="ECO:0000256" key="1">
    <source>
        <dbReference type="ARBA" id="ARBA00022741"/>
    </source>
</evidence>